<dbReference type="CDD" id="cd00093">
    <property type="entry name" value="HTH_XRE"/>
    <property type="match status" value="1"/>
</dbReference>
<keyword evidence="4" id="KW-1185">Reference proteome</keyword>
<dbReference type="InterPro" id="IPR011051">
    <property type="entry name" value="RmlC_Cupin_sf"/>
</dbReference>
<feature type="domain" description="HTH cro/C1-type" evidence="2">
    <location>
        <begin position="16"/>
        <end position="70"/>
    </location>
</feature>
<dbReference type="CDD" id="cd02209">
    <property type="entry name" value="cupin_XRE_C"/>
    <property type="match status" value="1"/>
</dbReference>
<sequence>MNTTEDDVLAQVGPRLRALRQSRNISLAALAAETGLTASTLSRLETGKLRPTLEQLLPLARAYSVPLDDLVAAPPTGDPRIHLRPIRRGSFTVVPLTRRPGGIQAYKVIYPPATSSPPTLQTHDGYEWFYVLNGQVRLLLGDQQYQLGPGEAADFDTRTPHHLSSAGTQPAELLTLFSAQGERAHLSPLTDTDHHHEAQSCDS</sequence>
<evidence type="ECO:0000259" key="2">
    <source>
        <dbReference type="PROSITE" id="PS50943"/>
    </source>
</evidence>
<dbReference type="EMBL" id="QLMJ01000034">
    <property type="protein sequence ID" value="RAK25394.1"/>
    <property type="molecule type" value="Genomic_DNA"/>
</dbReference>
<evidence type="ECO:0000313" key="4">
    <source>
        <dbReference type="Proteomes" id="UP000249341"/>
    </source>
</evidence>
<proteinExistence type="predicted"/>
<comment type="caution">
    <text evidence="3">The sequence shown here is derived from an EMBL/GenBank/DDBJ whole genome shotgun (WGS) entry which is preliminary data.</text>
</comment>
<evidence type="ECO:0000256" key="1">
    <source>
        <dbReference type="ARBA" id="ARBA00023125"/>
    </source>
</evidence>
<gene>
    <name evidence="3" type="ORF">B0I29_1344</name>
</gene>
<dbReference type="PANTHER" id="PTHR46797">
    <property type="entry name" value="HTH-TYPE TRANSCRIPTIONAL REGULATOR"/>
    <property type="match status" value="1"/>
</dbReference>
<protein>
    <submittedName>
        <fullName evidence="3">XRE family transcriptional regulator</fullName>
    </submittedName>
</protein>
<accession>A0A327YVY2</accession>
<organism evidence="3 4">
    <name type="scientific">Actinoplanes lutulentus</name>
    <dbReference type="NCBI Taxonomy" id="1287878"/>
    <lineage>
        <taxon>Bacteria</taxon>
        <taxon>Bacillati</taxon>
        <taxon>Actinomycetota</taxon>
        <taxon>Actinomycetes</taxon>
        <taxon>Micromonosporales</taxon>
        <taxon>Micromonosporaceae</taxon>
        <taxon>Actinoplanes</taxon>
    </lineage>
</organism>
<evidence type="ECO:0000313" key="3">
    <source>
        <dbReference type="EMBL" id="RAK25394.1"/>
    </source>
</evidence>
<dbReference type="Proteomes" id="UP000249341">
    <property type="component" value="Unassembled WGS sequence"/>
</dbReference>
<dbReference type="InterPro" id="IPR013096">
    <property type="entry name" value="Cupin_2"/>
</dbReference>
<dbReference type="GO" id="GO:0005829">
    <property type="term" value="C:cytosol"/>
    <property type="evidence" value="ECO:0007669"/>
    <property type="project" value="TreeGrafter"/>
</dbReference>
<dbReference type="RefSeq" id="WP_111655154.1">
    <property type="nucleotide sequence ID" value="NZ_JACHWI010000006.1"/>
</dbReference>
<dbReference type="OrthoDB" id="513181at2"/>
<dbReference type="AlphaFoldDB" id="A0A327YVY2"/>
<dbReference type="SMART" id="SM00530">
    <property type="entry name" value="HTH_XRE"/>
    <property type="match status" value="1"/>
</dbReference>
<dbReference type="InterPro" id="IPR050807">
    <property type="entry name" value="TransReg_Diox_bact_type"/>
</dbReference>
<dbReference type="InterPro" id="IPR001387">
    <property type="entry name" value="Cro/C1-type_HTH"/>
</dbReference>
<dbReference type="PANTHER" id="PTHR46797:SF1">
    <property type="entry name" value="METHYLPHOSPHONATE SYNTHASE"/>
    <property type="match status" value="1"/>
</dbReference>
<dbReference type="InterPro" id="IPR014710">
    <property type="entry name" value="RmlC-like_jellyroll"/>
</dbReference>
<dbReference type="GO" id="GO:0003677">
    <property type="term" value="F:DNA binding"/>
    <property type="evidence" value="ECO:0007669"/>
    <property type="project" value="UniProtKB-KW"/>
</dbReference>
<name>A0A327YVY2_9ACTN</name>
<dbReference type="Pfam" id="PF01381">
    <property type="entry name" value="HTH_3"/>
    <property type="match status" value="1"/>
</dbReference>
<keyword evidence="1" id="KW-0238">DNA-binding</keyword>
<dbReference type="GO" id="GO:0003700">
    <property type="term" value="F:DNA-binding transcription factor activity"/>
    <property type="evidence" value="ECO:0007669"/>
    <property type="project" value="TreeGrafter"/>
</dbReference>
<dbReference type="Gene3D" id="1.10.260.40">
    <property type="entry name" value="lambda repressor-like DNA-binding domains"/>
    <property type="match status" value="1"/>
</dbReference>
<dbReference type="SUPFAM" id="SSF51182">
    <property type="entry name" value="RmlC-like cupins"/>
    <property type="match status" value="1"/>
</dbReference>
<dbReference type="Pfam" id="PF07883">
    <property type="entry name" value="Cupin_2"/>
    <property type="match status" value="1"/>
</dbReference>
<dbReference type="PROSITE" id="PS50943">
    <property type="entry name" value="HTH_CROC1"/>
    <property type="match status" value="1"/>
</dbReference>
<reference evidence="3 4" key="1">
    <citation type="submission" date="2018-06" db="EMBL/GenBank/DDBJ databases">
        <title>Genomic Encyclopedia of Type Strains, Phase III (KMG-III): the genomes of soil and plant-associated and newly described type strains.</title>
        <authorList>
            <person name="Whitman W."/>
        </authorList>
    </citation>
    <scope>NUCLEOTIDE SEQUENCE [LARGE SCALE GENOMIC DNA]</scope>
    <source>
        <strain evidence="3 4">CGMCC 4.7090</strain>
    </source>
</reference>
<dbReference type="InterPro" id="IPR010982">
    <property type="entry name" value="Lambda_DNA-bd_dom_sf"/>
</dbReference>
<dbReference type="SUPFAM" id="SSF47413">
    <property type="entry name" value="lambda repressor-like DNA-binding domains"/>
    <property type="match status" value="1"/>
</dbReference>
<dbReference type="Gene3D" id="2.60.120.10">
    <property type="entry name" value="Jelly Rolls"/>
    <property type="match status" value="1"/>
</dbReference>